<protein>
    <recommendedName>
        <fullName evidence="2">Programmed cell death protein 2 C-terminal domain-containing protein</fullName>
    </recommendedName>
</protein>
<dbReference type="InterPro" id="IPR007320">
    <property type="entry name" value="PDCD2_C"/>
</dbReference>
<dbReference type="PANTHER" id="PTHR47762:SF2">
    <property type="entry name" value="OS04G0640800 PROTEIN"/>
    <property type="match status" value="1"/>
</dbReference>
<dbReference type="AlphaFoldDB" id="A0AAV5MCI0"/>
<name>A0AAV5MCI0_9ROSI</name>
<dbReference type="GO" id="GO:0005737">
    <property type="term" value="C:cytoplasm"/>
    <property type="evidence" value="ECO:0007669"/>
    <property type="project" value="InterPro"/>
</dbReference>
<evidence type="ECO:0000256" key="1">
    <source>
        <dbReference type="SAM" id="MobiDB-lite"/>
    </source>
</evidence>
<evidence type="ECO:0000259" key="2">
    <source>
        <dbReference type="Pfam" id="PF04194"/>
    </source>
</evidence>
<dbReference type="Pfam" id="PF04194">
    <property type="entry name" value="PDCD2_C"/>
    <property type="match status" value="1"/>
</dbReference>
<organism evidence="3 4">
    <name type="scientific">Rubroshorea leprosula</name>
    <dbReference type="NCBI Taxonomy" id="152421"/>
    <lineage>
        <taxon>Eukaryota</taxon>
        <taxon>Viridiplantae</taxon>
        <taxon>Streptophyta</taxon>
        <taxon>Embryophyta</taxon>
        <taxon>Tracheophyta</taxon>
        <taxon>Spermatophyta</taxon>
        <taxon>Magnoliopsida</taxon>
        <taxon>eudicotyledons</taxon>
        <taxon>Gunneridae</taxon>
        <taxon>Pentapetalae</taxon>
        <taxon>rosids</taxon>
        <taxon>malvids</taxon>
        <taxon>Malvales</taxon>
        <taxon>Dipterocarpaceae</taxon>
        <taxon>Rubroshorea</taxon>
    </lineage>
</organism>
<dbReference type="Proteomes" id="UP001054252">
    <property type="component" value="Unassembled WGS sequence"/>
</dbReference>
<feature type="region of interest" description="Disordered" evidence="1">
    <location>
        <begin position="1"/>
        <end position="20"/>
    </location>
</feature>
<accession>A0AAV5MCI0</accession>
<proteinExistence type="predicted"/>
<feature type="region of interest" description="Disordered" evidence="1">
    <location>
        <begin position="150"/>
        <end position="182"/>
    </location>
</feature>
<feature type="region of interest" description="Disordered" evidence="1">
    <location>
        <begin position="107"/>
        <end position="134"/>
    </location>
</feature>
<keyword evidence="4" id="KW-1185">Reference proteome</keyword>
<reference evidence="3 4" key="1">
    <citation type="journal article" date="2021" name="Commun. Biol.">
        <title>The genome of Shorea leprosula (Dipterocarpaceae) highlights the ecological relevance of drought in aseasonal tropical rainforests.</title>
        <authorList>
            <person name="Ng K.K.S."/>
            <person name="Kobayashi M.J."/>
            <person name="Fawcett J.A."/>
            <person name="Hatakeyama M."/>
            <person name="Paape T."/>
            <person name="Ng C.H."/>
            <person name="Ang C.C."/>
            <person name="Tnah L.H."/>
            <person name="Lee C.T."/>
            <person name="Nishiyama T."/>
            <person name="Sese J."/>
            <person name="O'Brien M.J."/>
            <person name="Copetti D."/>
            <person name="Mohd Noor M.I."/>
            <person name="Ong R.C."/>
            <person name="Putra M."/>
            <person name="Sireger I.Z."/>
            <person name="Indrioko S."/>
            <person name="Kosugi Y."/>
            <person name="Izuno A."/>
            <person name="Isagi Y."/>
            <person name="Lee S.L."/>
            <person name="Shimizu K.K."/>
        </authorList>
    </citation>
    <scope>NUCLEOTIDE SEQUENCE [LARGE SCALE GENOMIC DNA]</scope>
    <source>
        <strain evidence="3">214</strain>
    </source>
</reference>
<dbReference type="EMBL" id="BPVZ01000229">
    <property type="protein sequence ID" value="GKV47495.1"/>
    <property type="molecule type" value="Genomic_DNA"/>
</dbReference>
<sequence>MGGALLGLPGPWAKDNSEPSDHYTTKIGGLPDWPFLKDAINPGLLECSQCGSKLCLVAQVYAPISIEDLKIEERFLLVFGCVTPTCGGTPLSWRAVRIQKVENVNESSPIVTPEKSESPVSVSTSKWWGSLDDDDDEDIDLEELGKAFAETASVTPESKKSDSKQHTKGVVKPSSLSPQTRVVDKDTPVMPCFYIYTEDEPSSRGVSSVCSSYSSLSIKEKDSDIEDQGQEETWEAESYEYDKALTADRTYLKFKKKLDASPEQCFRYAFGEKPLLATKEIGDPGKCKLCGASRCFEMQLMPPLIYFLQEEADDLQKKILENWNWLTLAVYTCCKSCSKKSDQGESTCGGWVVAEETVILQSDETLQECSQLGYFS</sequence>
<evidence type="ECO:0000313" key="4">
    <source>
        <dbReference type="Proteomes" id="UP001054252"/>
    </source>
</evidence>
<evidence type="ECO:0000313" key="3">
    <source>
        <dbReference type="EMBL" id="GKV47495.1"/>
    </source>
</evidence>
<comment type="caution">
    <text evidence="3">The sequence shown here is derived from an EMBL/GenBank/DDBJ whole genome shotgun (WGS) entry which is preliminary data.</text>
</comment>
<feature type="compositionally biased region" description="Polar residues" evidence="1">
    <location>
        <begin position="118"/>
        <end position="127"/>
    </location>
</feature>
<dbReference type="PANTHER" id="PTHR47762">
    <property type="entry name" value="OSJNBB0079B02.4 PROTEIN"/>
    <property type="match status" value="1"/>
</dbReference>
<feature type="compositionally biased region" description="Low complexity" evidence="1">
    <location>
        <begin position="1"/>
        <end position="11"/>
    </location>
</feature>
<gene>
    <name evidence="3" type="ORF">SLEP1_g54395</name>
</gene>
<feature type="domain" description="Programmed cell death protein 2 C-terminal" evidence="2">
    <location>
        <begin position="248"/>
        <end position="361"/>
    </location>
</feature>